<dbReference type="InterPro" id="IPR010718">
    <property type="entry name" value="DUF1294"/>
</dbReference>
<feature type="transmembrane region" description="Helical" evidence="1">
    <location>
        <begin position="64"/>
        <end position="85"/>
    </location>
</feature>
<evidence type="ECO:0000313" key="2">
    <source>
        <dbReference type="EMBL" id="TGY44481.1"/>
    </source>
</evidence>
<dbReference type="GO" id="GO:0003676">
    <property type="term" value="F:nucleic acid binding"/>
    <property type="evidence" value="ECO:0007669"/>
    <property type="project" value="InterPro"/>
</dbReference>
<organism evidence="2 3">
    <name type="scientific">Clostridium sartagoforme</name>
    <dbReference type="NCBI Taxonomy" id="84031"/>
    <lineage>
        <taxon>Bacteria</taxon>
        <taxon>Bacillati</taxon>
        <taxon>Bacillota</taxon>
        <taxon>Clostridia</taxon>
        <taxon>Eubacteriales</taxon>
        <taxon>Clostridiaceae</taxon>
        <taxon>Clostridium</taxon>
    </lineage>
</organism>
<keyword evidence="3" id="KW-1185">Reference proteome</keyword>
<reference evidence="2 3" key="1">
    <citation type="submission" date="2019-04" db="EMBL/GenBank/DDBJ databases">
        <title>Microbes associate with the intestines of laboratory mice.</title>
        <authorList>
            <person name="Navarre W."/>
            <person name="Wong E."/>
            <person name="Huang K."/>
            <person name="Tropini C."/>
            <person name="Ng K."/>
            <person name="Yu B."/>
        </authorList>
    </citation>
    <scope>NUCLEOTIDE SEQUENCE [LARGE SCALE GENOMIC DNA]</scope>
    <source>
        <strain evidence="2 3">NM50_B9-20</strain>
    </source>
</reference>
<dbReference type="Pfam" id="PF06961">
    <property type="entry name" value="DUF1294"/>
    <property type="match status" value="1"/>
</dbReference>
<feature type="transmembrane region" description="Helical" evidence="1">
    <location>
        <begin position="38"/>
        <end position="58"/>
    </location>
</feature>
<keyword evidence="1" id="KW-0812">Transmembrane</keyword>
<dbReference type="AlphaFoldDB" id="A0A4S2DTV2"/>
<accession>A0A4S2DTV2</accession>
<feature type="transmembrane region" description="Helical" evidence="1">
    <location>
        <begin position="6"/>
        <end position="22"/>
    </location>
</feature>
<keyword evidence="1" id="KW-0472">Membrane</keyword>
<proteinExistence type="predicted"/>
<comment type="caution">
    <text evidence="2">The sequence shown here is derived from an EMBL/GenBank/DDBJ whole genome shotgun (WGS) entry which is preliminary data.</text>
</comment>
<dbReference type="InterPro" id="IPR012156">
    <property type="entry name" value="Cold_shock_CspA"/>
</dbReference>
<evidence type="ECO:0000256" key="1">
    <source>
        <dbReference type="SAM" id="Phobius"/>
    </source>
</evidence>
<dbReference type="EMBL" id="SRYR01000001">
    <property type="protein sequence ID" value="TGY44481.1"/>
    <property type="molecule type" value="Genomic_DNA"/>
</dbReference>
<keyword evidence="1" id="KW-1133">Transmembrane helix</keyword>
<gene>
    <name evidence="2" type="ORF">E5347_06615</name>
</gene>
<protein>
    <submittedName>
        <fullName evidence="2">DUF1294 domain-containing protein</fullName>
    </submittedName>
</protein>
<dbReference type="Proteomes" id="UP000306888">
    <property type="component" value="Unassembled WGS sequence"/>
</dbReference>
<dbReference type="PIRSF" id="PIRSF002599">
    <property type="entry name" value="Cold_shock_A"/>
    <property type="match status" value="1"/>
</dbReference>
<name>A0A4S2DTV2_9CLOT</name>
<evidence type="ECO:0000313" key="3">
    <source>
        <dbReference type="Proteomes" id="UP000306888"/>
    </source>
</evidence>
<dbReference type="RefSeq" id="WP_136005684.1">
    <property type="nucleotide sequence ID" value="NZ_SRYR01000001.1"/>
</dbReference>
<sequence>MKIYLIYYLIFINIISFLTMFIDKKKAIKRKWRIKESTLFLLSFIGGSLGVILGIYSFRHKTKHIKFTLGIPLILIVQVLLFIFIKY</sequence>